<feature type="chain" id="PRO_5012895485" description="SLH domain-containing protein" evidence="2">
    <location>
        <begin position="20"/>
        <end position="1005"/>
    </location>
</feature>
<sequence>MTVIFMLCTMLGTASPGYAAANGPVFGSGETAAAEGATPFTDLEGSYAKKEIVELVHSGILAGFADGTFKPRESVTRAQLAKVLALSLGLKEDAGAADPFTDIPADSWYKGYVGALVKMKITDGTSQTAFSPDSYVNREQLAVFFIRALQLEAQAKDLQADASLADSALVSDWARPSISLAFKIGFLKGIEDDNGASSFKPQDVAERQALARLAYEFMHNRNVYTDKAAAISGSSSVQGHTLAEAVKTANEAIAALPDIASLSLEHRSAVEAARAKVDAARKLGAADQDFENLARLAEAEKRLGDLSAAPIAGGGGSSGNKHHSGSPDGTTCTLSAGEYSGDIAVCRSVGVFGPESGTAVIHGTLLLDPGPGGELVVRNLKADEVKILSGAAHSIHLQNNAITRLEINTKQQNHAVRIVTSGTTVVGSTYVQSQAILQADAGTFGEVDVTSEANNKQVQFRGSFPGNISVSAPSSSIVIEDNASVAQVNVLGEGMILRVAQKAEVSSIKLEASQLSIQTDGTIRSIEAKTSSAVTVTGSTAADAKRSAIQAAVAAIASLPSIITLMDKAAVEVAARKVYGAKSLGAGDADISNLNVLVAALATIASLESSNAPTVQDSSLIAMADQPLRSAFLGHDPNGDPLIYPVLEQPAHGSVALNNDGKTFTYTPAVGYTGSDQFKYRAYDGQSFSGVATVKLEVRADDKNKPPQVEYSGAFTKKNRQVSGWIERTDRDGDPVELVQLNQPTLGSLVLDPRSGAFIFTPKADAVGREYVFYHAYDGHSYSDAAWLLINIDDGPNQPPVIENMTMHTQVNTAVTFTVKPNDPDNSQWSVQYGREYLYGTINVVGNELTYMPNPGFSGTAKVPFQVNDGVSLSNIAILTFIVEGDNANAPTVQDSSLIAMAGQPFRSAFLGHDPNGDPLIYPVLEQPAHGSVALNNDGKTFTYTPAAGYTGSDQFKYRAYDGQSFSGVATVKLEVRADDKNQPPQVEYSGAFTKKNRQVSGWIE</sequence>
<dbReference type="InterPro" id="IPR001119">
    <property type="entry name" value="SLH_dom"/>
</dbReference>
<dbReference type="PANTHER" id="PTHR43308">
    <property type="entry name" value="OUTER MEMBRANE PROTEIN ALPHA-RELATED"/>
    <property type="match status" value="1"/>
</dbReference>
<feature type="signal peptide" evidence="2">
    <location>
        <begin position="1"/>
        <end position="19"/>
    </location>
</feature>
<dbReference type="InterPro" id="IPR051465">
    <property type="entry name" value="Cell_Envelope_Struct_Comp"/>
</dbReference>
<dbReference type="PANTHER" id="PTHR43308:SF5">
    <property type="entry name" value="S-LAYER PROTEIN _ PEPTIDOGLYCAN ENDO-BETA-N-ACETYLGLUCOSAMINIDASE"/>
    <property type="match status" value="1"/>
</dbReference>
<dbReference type="PROSITE" id="PS51272">
    <property type="entry name" value="SLH"/>
    <property type="match status" value="3"/>
</dbReference>
<evidence type="ECO:0000256" key="2">
    <source>
        <dbReference type="SAM" id="SignalP"/>
    </source>
</evidence>
<reference evidence="4 5" key="1">
    <citation type="submission" date="2017-07" db="EMBL/GenBank/DDBJ databases">
        <title>Genome sequencing and assembly of Paenibacillus rigui.</title>
        <authorList>
            <person name="Mayilraj S."/>
        </authorList>
    </citation>
    <scope>NUCLEOTIDE SEQUENCE [LARGE SCALE GENOMIC DNA]</scope>
    <source>
        <strain evidence="4 5">JCM 16352</strain>
    </source>
</reference>
<feature type="domain" description="SLH" evidence="3">
    <location>
        <begin position="161"/>
        <end position="228"/>
    </location>
</feature>
<keyword evidence="2" id="KW-0732">Signal</keyword>
<dbReference type="Gene3D" id="2.60.40.3440">
    <property type="match status" value="2"/>
</dbReference>
<keyword evidence="5" id="KW-1185">Reference proteome</keyword>
<comment type="caution">
    <text evidence="4">The sequence shown here is derived from an EMBL/GenBank/DDBJ whole genome shotgun (WGS) entry which is preliminary data.</text>
</comment>
<dbReference type="NCBIfam" id="NF012211">
    <property type="entry name" value="tand_rpt_95"/>
    <property type="match status" value="2"/>
</dbReference>
<dbReference type="AlphaFoldDB" id="A0A229UUE4"/>
<feature type="non-terminal residue" evidence="4">
    <location>
        <position position="1005"/>
    </location>
</feature>
<dbReference type="OrthoDB" id="185675at2"/>
<feature type="domain" description="SLH" evidence="3">
    <location>
        <begin position="35"/>
        <end position="95"/>
    </location>
</feature>
<evidence type="ECO:0000313" key="5">
    <source>
        <dbReference type="Proteomes" id="UP000215509"/>
    </source>
</evidence>
<dbReference type="RefSeq" id="WP_144029030.1">
    <property type="nucleotide sequence ID" value="NZ_NMQW01000011.1"/>
</dbReference>
<dbReference type="EMBL" id="NMQW01000011">
    <property type="protein sequence ID" value="OXM87004.1"/>
    <property type="molecule type" value="Genomic_DNA"/>
</dbReference>
<name>A0A229UUE4_9BACL</name>
<evidence type="ECO:0000313" key="4">
    <source>
        <dbReference type="EMBL" id="OXM87004.1"/>
    </source>
</evidence>
<feature type="domain" description="SLH" evidence="3">
    <location>
        <begin position="96"/>
        <end position="159"/>
    </location>
</feature>
<dbReference type="Pfam" id="PF00395">
    <property type="entry name" value="SLH"/>
    <property type="match status" value="2"/>
</dbReference>
<dbReference type="Pfam" id="PF17963">
    <property type="entry name" value="Big_9"/>
    <property type="match status" value="3"/>
</dbReference>
<gene>
    <name evidence="4" type="ORF">CF651_07635</name>
</gene>
<protein>
    <recommendedName>
        <fullName evidence="3">SLH domain-containing protein</fullName>
    </recommendedName>
</protein>
<accession>A0A229UUE4</accession>
<evidence type="ECO:0000256" key="1">
    <source>
        <dbReference type="SAM" id="MobiDB-lite"/>
    </source>
</evidence>
<dbReference type="Proteomes" id="UP000215509">
    <property type="component" value="Unassembled WGS sequence"/>
</dbReference>
<feature type="region of interest" description="Disordered" evidence="1">
    <location>
        <begin position="308"/>
        <end position="329"/>
    </location>
</feature>
<organism evidence="4 5">
    <name type="scientific">Paenibacillus rigui</name>
    <dbReference type="NCBI Taxonomy" id="554312"/>
    <lineage>
        <taxon>Bacteria</taxon>
        <taxon>Bacillati</taxon>
        <taxon>Bacillota</taxon>
        <taxon>Bacilli</taxon>
        <taxon>Bacillales</taxon>
        <taxon>Paenibacillaceae</taxon>
        <taxon>Paenibacillus</taxon>
    </lineage>
</organism>
<evidence type="ECO:0000259" key="3">
    <source>
        <dbReference type="PROSITE" id="PS51272"/>
    </source>
</evidence>
<proteinExistence type="predicted"/>